<protein>
    <submittedName>
        <fullName evidence="1">Uncharacterized protein</fullName>
    </submittedName>
</protein>
<keyword evidence="1" id="KW-0614">Plasmid</keyword>
<accession>A0A2P0QHH4</accession>
<dbReference type="AlphaFoldDB" id="A0A2P0QHH4"/>
<dbReference type="EMBL" id="KX009060">
    <property type="protein sequence ID" value="ARO44970.1"/>
    <property type="molecule type" value="Genomic_DNA"/>
</dbReference>
<name>A0A2P0QHH4_PSESF</name>
<reference evidence="1" key="1">
    <citation type="submission" date="2016-03" db="EMBL/GenBank/DDBJ databases">
        <title>The evolution of Pseudomonas syringae pv. actinidiae in New Zealand.</title>
        <authorList>
            <person name="Taiaroa G."/>
            <person name="Poulter R.T.M."/>
            <person name="Lamont I."/>
            <person name="Stockwell P."/>
            <person name="Butler M.I."/>
        </authorList>
    </citation>
    <scope>NUCLEOTIDE SEQUENCE</scope>
    <source>
        <strain evidence="1">RT594</strain>
        <plasmid evidence="1">pUR_RT594</plasmid>
    </source>
</reference>
<organism evidence="1">
    <name type="scientific">Pseudomonas syringae pv. actinidiae</name>
    <dbReference type="NCBI Taxonomy" id="103796"/>
    <lineage>
        <taxon>Bacteria</taxon>
        <taxon>Pseudomonadati</taxon>
        <taxon>Pseudomonadota</taxon>
        <taxon>Gammaproteobacteria</taxon>
        <taxon>Pseudomonadales</taxon>
        <taxon>Pseudomonadaceae</taxon>
        <taxon>Pseudomonas</taxon>
        <taxon>Pseudomonas syringae</taxon>
    </lineage>
</organism>
<sequence length="41" mass="4866">MEHNTIFDQQKQRFIARNLDPPRKKTHKIPAILYLAASKFV</sequence>
<evidence type="ECO:0000313" key="1">
    <source>
        <dbReference type="EMBL" id="ARO44970.1"/>
    </source>
</evidence>
<proteinExistence type="predicted"/>
<geneLocation type="plasmid" evidence="1">
    <name>pUR_RT594</name>
</geneLocation>